<gene>
    <name evidence="1" type="ORF">GHC57_10055</name>
</gene>
<evidence type="ECO:0000313" key="1">
    <source>
        <dbReference type="EMBL" id="MQX36858.1"/>
    </source>
</evidence>
<evidence type="ECO:0000313" key="2">
    <source>
        <dbReference type="Proteomes" id="UP000434582"/>
    </source>
</evidence>
<keyword evidence="2" id="KW-1185">Reference proteome</keyword>
<proteinExistence type="predicted"/>
<dbReference type="AlphaFoldDB" id="A0A7X1ZEK3"/>
<reference evidence="1 2" key="1">
    <citation type="submission" date="2019-10" db="EMBL/GenBank/DDBJ databases">
        <title>Draft whole-genome sequence of the purple nonsulfur photosynthetic bacterium Roseospira navarrensis DSM 15114.</title>
        <authorList>
            <person name="Kyndt J.A."/>
            <person name="Meyer T.E."/>
        </authorList>
    </citation>
    <scope>NUCLEOTIDE SEQUENCE [LARGE SCALE GENOMIC DNA]</scope>
    <source>
        <strain evidence="1 2">DSM 15114</strain>
    </source>
</reference>
<organism evidence="1 2">
    <name type="scientific">Roseospira navarrensis</name>
    <dbReference type="NCBI Taxonomy" id="140058"/>
    <lineage>
        <taxon>Bacteria</taxon>
        <taxon>Pseudomonadati</taxon>
        <taxon>Pseudomonadota</taxon>
        <taxon>Alphaproteobacteria</taxon>
        <taxon>Rhodospirillales</taxon>
        <taxon>Rhodospirillaceae</taxon>
        <taxon>Roseospira</taxon>
    </lineage>
</organism>
<dbReference type="EMBL" id="WIVE01000027">
    <property type="protein sequence ID" value="MQX36858.1"/>
    <property type="molecule type" value="Genomic_DNA"/>
</dbReference>
<sequence>MSTVCESVGTIARDDSGWFVAALTVVPGRDGVVRQGGPSTIRAHGPYLEPVLHLAAEGRALVRRARCAALHGARAHAALEDACEAVVARLTTDMVLEIDDVALDREALAVLAAGELIAAFAPSGAAERRAVA</sequence>
<comment type="caution">
    <text evidence="1">The sequence shown here is derived from an EMBL/GenBank/DDBJ whole genome shotgun (WGS) entry which is preliminary data.</text>
</comment>
<accession>A0A7X1ZEK3</accession>
<protein>
    <submittedName>
        <fullName evidence="1">Uncharacterized protein</fullName>
    </submittedName>
</protein>
<name>A0A7X1ZEK3_9PROT</name>
<dbReference type="RefSeq" id="WP_153343748.1">
    <property type="nucleotide sequence ID" value="NZ_WIVE01000027.1"/>
</dbReference>
<dbReference type="Proteomes" id="UP000434582">
    <property type="component" value="Unassembled WGS sequence"/>
</dbReference>